<evidence type="ECO:0000256" key="1">
    <source>
        <dbReference type="ARBA" id="ARBA00022801"/>
    </source>
</evidence>
<organism evidence="3 4">
    <name type="scientific">Woeseia oceani</name>
    <dbReference type="NCBI Taxonomy" id="1548547"/>
    <lineage>
        <taxon>Bacteria</taxon>
        <taxon>Pseudomonadati</taxon>
        <taxon>Pseudomonadota</taxon>
        <taxon>Gammaproteobacteria</taxon>
        <taxon>Woeseiales</taxon>
        <taxon>Woeseiaceae</taxon>
        <taxon>Woeseia</taxon>
    </lineage>
</organism>
<gene>
    <name evidence="3" type="ORF">BA177_00345</name>
</gene>
<dbReference type="AlphaFoldDB" id="A0A193LBJ2"/>
<name>A0A193LBJ2_9GAMM</name>
<reference evidence="3 4" key="1">
    <citation type="submission" date="2016-06" db="EMBL/GenBank/DDBJ databases">
        <title>Complete genome sequence of a deep-branching marine Gamma Proteobacterium Woeseia oceani type strain XK5.</title>
        <authorList>
            <person name="Mu D."/>
            <person name="Du Z."/>
        </authorList>
    </citation>
    <scope>NUCLEOTIDE SEQUENCE [LARGE SCALE GENOMIC DNA]</scope>
    <source>
        <strain evidence="3 4">XK5</strain>
    </source>
</reference>
<dbReference type="RefSeq" id="WP_068611702.1">
    <property type="nucleotide sequence ID" value="NZ_CP016268.1"/>
</dbReference>
<dbReference type="STRING" id="1548547.BA177_00345"/>
<dbReference type="PANTHER" id="PTHR48081:SF33">
    <property type="entry name" value="KYNURENINE FORMAMIDASE"/>
    <property type="match status" value="1"/>
</dbReference>
<keyword evidence="4" id="KW-1185">Reference proteome</keyword>
<evidence type="ECO:0000313" key="4">
    <source>
        <dbReference type="Proteomes" id="UP000092695"/>
    </source>
</evidence>
<dbReference type="Pfam" id="PF20434">
    <property type="entry name" value="BD-FAE"/>
    <property type="match status" value="1"/>
</dbReference>
<accession>A0A193LBJ2</accession>
<dbReference type="PANTHER" id="PTHR48081">
    <property type="entry name" value="AB HYDROLASE SUPERFAMILY PROTEIN C4A8.06C"/>
    <property type="match status" value="1"/>
</dbReference>
<dbReference type="Proteomes" id="UP000092695">
    <property type="component" value="Chromosome"/>
</dbReference>
<sequence>MDTPDLLTSADLAHFDQPAADARLPYGTDPLQFGDLRLPPGPGPHPVAVFIHGGCWMAEYDIAHSSKLTAALARHGIASWSLEFRRVGNDGGGWPGTFADVAAGTDHLREIAAAYNLDLGRVITMGHSSGGQLALWLAARKNLAGSGPGASADPLALQGVLGLAAAADFDYLHEDGTCDRAVDQLLGGSPAEYPQRYAWTDPVRLSLGDTPQRLLVGRHDDVWSPPARRYFAAARERGENARLIEAPDSGHFELIDPDSSTWPLVLEAARTLLSANPEQQ</sequence>
<dbReference type="InterPro" id="IPR049492">
    <property type="entry name" value="BD-FAE-like_dom"/>
</dbReference>
<keyword evidence="1" id="KW-0378">Hydrolase</keyword>
<dbReference type="EMBL" id="CP016268">
    <property type="protein sequence ID" value="ANO49867.1"/>
    <property type="molecule type" value="Genomic_DNA"/>
</dbReference>
<dbReference type="InterPro" id="IPR050300">
    <property type="entry name" value="GDXG_lipolytic_enzyme"/>
</dbReference>
<dbReference type="InterPro" id="IPR029058">
    <property type="entry name" value="AB_hydrolase_fold"/>
</dbReference>
<dbReference type="KEGG" id="woc:BA177_00345"/>
<dbReference type="Gene3D" id="3.40.50.1820">
    <property type="entry name" value="alpha/beta hydrolase"/>
    <property type="match status" value="1"/>
</dbReference>
<dbReference type="GO" id="GO:0016787">
    <property type="term" value="F:hydrolase activity"/>
    <property type="evidence" value="ECO:0007669"/>
    <property type="project" value="UniProtKB-KW"/>
</dbReference>
<proteinExistence type="predicted"/>
<evidence type="ECO:0000259" key="2">
    <source>
        <dbReference type="Pfam" id="PF20434"/>
    </source>
</evidence>
<dbReference type="SUPFAM" id="SSF53474">
    <property type="entry name" value="alpha/beta-Hydrolases"/>
    <property type="match status" value="1"/>
</dbReference>
<evidence type="ECO:0000313" key="3">
    <source>
        <dbReference type="EMBL" id="ANO49867.1"/>
    </source>
</evidence>
<protein>
    <recommendedName>
        <fullName evidence="2">BD-FAE-like domain-containing protein</fullName>
    </recommendedName>
</protein>
<feature type="domain" description="BD-FAE-like" evidence="2">
    <location>
        <begin position="38"/>
        <end position="221"/>
    </location>
</feature>